<evidence type="ECO:0000256" key="1">
    <source>
        <dbReference type="SAM" id="MobiDB-lite"/>
    </source>
</evidence>
<evidence type="ECO:0000313" key="2">
    <source>
        <dbReference type="EMBL" id="TNN39563.1"/>
    </source>
</evidence>
<dbReference type="EMBL" id="SRLO01001269">
    <property type="protein sequence ID" value="TNN39563.1"/>
    <property type="molecule type" value="Genomic_DNA"/>
</dbReference>
<organism evidence="2 3">
    <name type="scientific">Liparis tanakae</name>
    <name type="common">Tanaka's snailfish</name>
    <dbReference type="NCBI Taxonomy" id="230148"/>
    <lineage>
        <taxon>Eukaryota</taxon>
        <taxon>Metazoa</taxon>
        <taxon>Chordata</taxon>
        <taxon>Craniata</taxon>
        <taxon>Vertebrata</taxon>
        <taxon>Euteleostomi</taxon>
        <taxon>Actinopterygii</taxon>
        <taxon>Neopterygii</taxon>
        <taxon>Teleostei</taxon>
        <taxon>Neoteleostei</taxon>
        <taxon>Acanthomorphata</taxon>
        <taxon>Eupercaria</taxon>
        <taxon>Perciformes</taxon>
        <taxon>Cottioidei</taxon>
        <taxon>Cottales</taxon>
        <taxon>Liparidae</taxon>
        <taxon>Liparis</taxon>
    </lineage>
</organism>
<comment type="caution">
    <text evidence="2">The sequence shown here is derived from an EMBL/GenBank/DDBJ whole genome shotgun (WGS) entry which is preliminary data.</text>
</comment>
<proteinExistence type="predicted"/>
<keyword evidence="3" id="KW-1185">Reference proteome</keyword>
<feature type="region of interest" description="Disordered" evidence="1">
    <location>
        <begin position="53"/>
        <end position="107"/>
    </location>
</feature>
<protein>
    <submittedName>
        <fullName evidence="2">Uncharacterized protein</fullName>
    </submittedName>
</protein>
<gene>
    <name evidence="2" type="ORF">EYF80_050264</name>
</gene>
<dbReference type="AlphaFoldDB" id="A0A4Z2FFM4"/>
<dbReference type="Proteomes" id="UP000314294">
    <property type="component" value="Unassembled WGS sequence"/>
</dbReference>
<evidence type="ECO:0000313" key="3">
    <source>
        <dbReference type="Proteomes" id="UP000314294"/>
    </source>
</evidence>
<sequence length="214" mass="22464">MAAGCFTHEWHKMKSGSQPSVRPHGSVRLVDLRLQLETLLPIKAGGGGEGKGLFFQDSLQSGSPALQHGAASLRQEPRRSEEPEPGSPSSAGCRSGKRATSPSSYLKDDGSAQVIGRLFRREPVWLALQLRGVGDLSLQAIDFLLASSIQDGRPPSASHCGAEEEVFPPADPAQTARLPDSAASLSCAAASLSPLPEADCVVETSVVGLSWLKA</sequence>
<feature type="region of interest" description="Disordered" evidence="1">
    <location>
        <begin position="1"/>
        <end position="24"/>
    </location>
</feature>
<accession>A0A4Z2FFM4</accession>
<name>A0A4Z2FFM4_9TELE</name>
<reference evidence="2 3" key="1">
    <citation type="submission" date="2019-03" db="EMBL/GenBank/DDBJ databases">
        <title>First draft genome of Liparis tanakae, snailfish: a comprehensive survey of snailfish specific genes.</title>
        <authorList>
            <person name="Kim W."/>
            <person name="Song I."/>
            <person name="Jeong J.-H."/>
            <person name="Kim D."/>
            <person name="Kim S."/>
            <person name="Ryu S."/>
            <person name="Song J.Y."/>
            <person name="Lee S.K."/>
        </authorList>
    </citation>
    <scope>NUCLEOTIDE SEQUENCE [LARGE SCALE GENOMIC DNA]</scope>
    <source>
        <tissue evidence="2">Muscle</tissue>
    </source>
</reference>